<dbReference type="SUPFAM" id="SSF74942">
    <property type="entry name" value="YhbC-like, C-terminal domain"/>
    <property type="match status" value="1"/>
</dbReference>
<comment type="similarity">
    <text evidence="3">Belongs to the RimP family.</text>
</comment>
<dbReference type="InterPro" id="IPR036847">
    <property type="entry name" value="RimP_C_sf"/>
</dbReference>
<name>A0A0X8X999_HALHR</name>
<dbReference type="FunFam" id="3.30.300.70:FF:000001">
    <property type="entry name" value="Ribosome maturation factor RimP"/>
    <property type="match status" value="1"/>
</dbReference>
<reference evidence="6" key="1">
    <citation type="submission" date="2016-02" db="EMBL/GenBank/DDBJ databases">
        <title>Halorhodospira halochloris DSM-1059 complete genome, version 2.</title>
        <authorList>
            <person name="Tsukatani Y."/>
        </authorList>
    </citation>
    <scope>NUCLEOTIDE SEQUENCE</scope>
    <source>
        <strain evidence="6">DSM 1059</strain>
    </source>
</reference>
<sequence length="152" mass="16873">MAEIQTLHALLEPTVEGLGYELVGVEMTGAKGNLTLRLYIDTPAGIRLEDCEAVSHQVSGLLDVEDPIPGAYSLEVSSPGLDRPIFKVADYDRFSGERVKLRLHELYEGRRKLTGRLLGIEGDRIKVQEEGDGQEYSIPIELIEKARLDLEP</sequence>
<dbReference type="PANTHER" id="PTHR33867">
    <property type="entry name" value="RIBOSOME MATURATION FACTOR RIMP"/>
    <property type="match status" value="1"/>
</dbReference>
<comment type="subcellular location">
    <subcellularLocation>
        <location evidence="3">Cytoplasm</location>
    </subcellularLocation>
</comment>
<evidence type="ECO:0000256" key="3">
    <source>
        <dbReference type="HAMAP-Rule" id="MF_01077"/>
    </source>
</evidence>
<dbReference type="OrthoDB" id="9805006at2"/>
<dbReference type="CDD" id="cd01734">
    <property type="entry name" value="YlxS_C"/>
    <property type="match status" value="1"/>
</dbReference>
<keyword evidence="1 3" id="KW-0963">Cytoplasm</keyword>
<dbReference type="GO" id="GO:0000028">
    <property type="term" value="P:ribosomal small subunit assembly"/>
    <property type="evidence" value="ECO:0007669"/>
    <property type="project" value="TreeGrafter"/>
</dbReference>
<feature type="domain" description="Ribosome maturation factor RimP N-terminal" evidence="4">
    <location>
        <begin position="10"/>
        <end position="82"/>
    </location>
</feature>
<evidence type="ECO:0000256" key="1">
    <source>
        <dbReference type="ARBA" id="ARBA00022490"/>
    </source>
</evidence>
<dbReference type="InterPro" id="IPR028989">
    <property type="entry name" value="RimP_N"/>
</dbReference>
<evidence type="ECO:0000259" key="4">
    <source>
        <dbReference type="Pfam" id="PF02576"/>
    </source>
</evidence>
<dbReference type="KEGG" id="hhk:HH1059_11340"/>
<dbReference type="RefSeq" id="WP_096409145.1">
    <property type="nucleotide sequence ID" value="NZ_AP017372.2"/>
</dbReference>
<dbReference type="InterPro" id="IPR035956">
    <property type="entry name" value="RimP_N_sf"/>
</dbReference>
<dbReference type="SUPFAM" id="SSF75420">
    <property type="entry name" value="YhbC-like, N-terminal domain"/>
    <property type="match status" value="1"/>
</dbReference>
<dbReference type="InterPro" id="IPR003728">
    <property type="entry name" value="Ribosome_maturation_RimP"/>
</dbReference>
<evidence type="ECO:0000259" key="5">
    <source>
        <dbReference type="Pfam" id="PF17384"/>
    </source>
</evidence>
<dbReference type="PANTHER" id="PTHR33867:SF1">
    <property type="entry name" value="RIBOSOME MATURATION FACTOR RIMP"/>
    <property type="match status" value="1"/>
</dbReference>
<gene>
    <name evidence="3 6" type="primary">rimP</name>
    <name evidence="6" type="ORF">HH1059_11340</name>
</gene>
<dbReference type="GO" id="GO:0006412">
    <property type="term" value="P:translation"/>
    <property type="evidence" value="ECO:0007669"/>
    <property type="project" value="TreeGrafter"/>
</dbReference>
<accession>A0A0X8X999</accession>
<dbReference type="Pfam" id="PF02576">
    <property type="entry name" value="RimP_N"/>
    <property type="match status" value="1"/>
</dbReference>
<dbReference type="HAMAP" id="MF_01077">
    <property type="entry name" value="RimP"/>
    <property type="match status" value="1"/>
</dbReference>
<dbReference type="GO" id="GO:0005829">
    <property type="term" value="C:cytosol"/>
    <property type="evidence" value="ECO:0007669"/>
    <property type="project" value="TreeGrafter"/>
</dbReference>
<feature type="domain" description="Ribosome maturation factor RimP C-terminal" evidence="5">
    <location>
        <begin position="85"/>
        <end position="150"/>
    </location>
</feature>
<organism evidence="6 7">
    <name type="scientific">Halorhodospira halochloris</name>
    <name type="common">Ectothiorhodospira halochloris</name>
    <dbReference type="NCBI Taxonomy" id="1052"/>
    <lineage>
        <taxon>Bacteria</taxon>
        <taxon>Pseudomonadati</taxon>
        <taxon>Pseudomonadota</taxon>
        <taxon>Gammaproteobacteria</taxon>
        <taxon>Chromatiales</taxon>
        <taxon>Ectothiorhodospiraceae</taxon>
        <taxon>Halorhodospira</taxon>
    </lineage>
</organism>
<dbReference type="InterPro" id="IPR028998">
    <property type="entry name" value="RimP_C"/>
</dbReference>
<dbReference type="EMBL" id="AP017372">
    <property type="protein sequence ID" value="BAU57826.1"/>
    <property type="molecule type" value="Genomic_DNA"/>
</dbReference>
<comment type="function">
    <text evidence="3">Required for maturation of 30S ribosomal subunits.</text>
</comment>
<dbReference type="AlphaFoldDB" id="A0A0X8X999"/>
<evidence type="ECO:0000256" key="2">
    <source>
        <dbReference type="ARBA" id="ARBA00022517"/>
    </source>
</evidence>
<evidence type="ECO:0000313" key="6">
    <source>
        <dbReference type="EMBL" id="BAU57826.1"/>
    </source>
</evidence>
<dbReference type="Proteomes" id="UP000218890">
    <property type="component" value="Chromosome"/>
</dbReference>
<keyword evidence="2 3" id="KW-0690">Ribosome biogenesis</keyword>
<keyword evidence="7" id="KW-1185">Reference proteome</keyword>
<proteinExistence type="inferred from homology"/>
<dbReference type="Gene3D" id="2.30.30.180">
    <property type="entry name" value="Ribosome maturation factor RimP, C-terminal domain"/>
    <property type="match status" value="1"/>
</dbReference>
<dbReference type="Gene3D" id="3.30.300.70">
    <property type="entry name" value="RimP-like superfamily, N-terminal"/>
    <property type="match status" value="1"/>
</dbReference>
<dbReference type="Pfam" id="PF17384">
    <property type="entry name" value="DUF150_C"/>
    <property type="match status" value="1"/>
</dbReference>
<dbReference type="NCBIfam" id="NF000927">
    <property type="entry name" value="PRK00092.1-1"/>
    <property type="match status" value="1"/>
</dbReference>
<protein>
    <recommendedName>
        <fullName evidence="3">Ribosome maturation factor RimP</fullName>
    </recommendedName>
</protein>
<evidence type="ECO:0000313" key="7">
    <source>
        <dbReference type="Proteomes" id="UP000218890"/>
    </source>
</evidence>